<organism evidence="2 3">
    <name type="scientific">Stentor coeruleus</name>
    <dbReference type="NCBI Taxonomy" id="5963"/>
    <lineage>
        <taxon>Eukaryota</taxon>
        <taxon>Sar</taxon>
        <taxon>Alveolata</taxon>
        <taxon>Ciliophora</taxon>
        <taxon>Postciliodesmatophora</taxon>
        <taxon>Heterotrichea</taxon>
        <taxon>Heterotrichida</taxon>
        <taxon>Stentoridae</taxon>
        <taxon>Stentor</taxon>
    </lineage>
</organism>
<evidence type="ECO:0000313" key="3">
    <source>
        <dbReference type="Proteomes" id="UP000187209"/>
    </source>
</evidence>
<feature type="compositionally biased region" description="Basic and acidic residues" evidence="1">
    <location>
        <begin position="17"/>
        <end position="36"/>
    </location>
</feature>
<name>A0A1R2CS60_9CILI</name>
<sequence length="107" mass="12698">MADNQMTLSIASIDQNHRVLDLRARSHRNTDSSDRKSHNHRCKSQEKFSFDHNHFTHSKVIKAVHNIPHETVNHHEHKHIHEEHHRTVVIKKRLVSENILLDTFPEE</sequence>
<evidence type="ECO:0000256" key="1">
    <source>
        <dbReference type="SAM" id="MobiDB-lite"/>
    </source>
</evidence>
<accession>A0A1R2CS60</accession>
<dbReference type="Proteomes" id="UP000187209">
    <property type="component" value="Unassembled WGS sequence"/>
</dbReference>
<dbReference type="AlphaFoldDB" id="A0A1R2CS60"/>
<evidence type="ECO:0000313" key="2">
    <source>
        <dbReference type="EMBL" id="OMJ91837.1"/>
    </source>
</evidence>
<dbReference type="EMBL" id="MPUH01000073">
    <property type="protein sequence ID" value="OMJ91837.1"/>
    <property type="molecule type" value="Genomic_DNA"/>
</dbReference>
<protein>
    <submittedName>
        <fullName evidence="2">Uncharacterized protein</fullName>
    </submittedName>
</protein>
<gene>
    <name evidence="2" type="ORF">SteCoe_5509</name>
</gene>
<comment type="caution">
    <text evidence="2">The sequence shown here is derived from an EMBL/GenBank/DDBJ whole genome shotgun (WGS) entry which is preliminary data.</text>
</comment>
<proteinExistence type="predicted"/>
<feature type="region of interest" description="Disordered" evidence="1">
    <location>
        <begin position="17"/>
        <end position="45"/>
    </location>
</feature>
<reference evidence="2 3" key="1">
    <citation type="submission" date="2016-11" db="EMBL/GenBank/DDBJ databases">
        <title>The macronuclear genome of Stentor coeruleus: a giant cell with tiny introns.</title>
        <authorList>
            <person name="Slabodnick M."/>
            <person name="Ruby J.G."/>
            <person name="Reiff S.B."/>
            <person name="Swart E.C."/>
            <person name="Gosai S."/>
            <person name="Prabakaran S."/>
            <person name="Witkowska E."/>
            <person name="Larue G.E."/>
            <person name="Fisher S."/>
            <person name="Freeman R.M."/>
            <person name="Gunawardena J."/>
            <person name="Chu W."/>
            <person name="Stover N.A."/>
            <person name="Gregory B.D."/>
            <person name="Nowacki M."/>
            <person name="Derisi J."/>
            <person name="Roy S.W."/>
            <person name="Marshall W.F."/>
            <person name="Sood P."/>
        </authorList>
    </citation>
    <scope>NUCLEOTIDE SEQUENCE [LARGE SCALE GENOMIC DNA]</scope>
    <source>
        <strain evidence="2">WM001</strain>
    </source>
</reference>
<keyword evidence="3" id="KW-1185">Reference proteome</keyword>